<organism evidence="3 4">
    <name type="scientific">Candidatus Lloydbacteria bacterium RIFOXYC12_FULL_46_25</name>
    <dbReference type="NCBI Taxonomy" id="1798670"/>
    <lineage>
        <taxon>Bacteria</taxon>
        <taxon>Candidatus Lloydiibacteriota</taxon>
    </lineage>
</organism>
<dbReference type="Gene3D" id="3.40.50.2000">
    <property type="entry name" value="Glycogen Phosphorylase B"/>
    <property type="match status" value="2"/>
</dbReference>
<accession>A0A1G2DZQ3</accession>
<evidence type="ECO:0000313" key="4">
    <source>
        <dbReference type="Proteomes" id="UP000178106"/>
    </source>
</evidence>
<dbReference type="GO" id="GO:0016757">
    <property type="term" value="F:glycosyltransferase activity"/>
    <property type="evidence" value="ECO:0007669"/>
    <property type="project" value="InterPro"/>
</dbReference>
<feature type="domain" description="Glycosyltransferase subfamily 4-like N-terminal" evidence="2">
    <location>
        <begin position="17"/>
        <end position="183"/>
    </location>
</feature>
<protein>
    <recommendedName>
        <fullName evidence="5">Glycosyl transferase family 1 domain-containing protein</fullName>
    </recommendedName>
</protein>
<gene>
    <name evidence="3" type="ORF">A2494_02580</name>
</gene>
<sequence>MAKKILIFSLSYYPSNVSGAEAAIKEITDRIAPEDIEFHVVTLLFDKTQPREEKIGNTLVHRVGFGGAYLSKILFIPLAALKARALDRAHHIDALWAMMTYMLLPVVFARICGVRAPHILTLQDGDPYEKVFERWFIRPITPLLDHGFRTATMIQVISVFLAEWPRKRGYTGRVELIYNGANPRDLKGEISSEEVEALKQKLGKKPGDIFLVNTSRLVHQKAFDDTIRALVKLPPNIKFLVVGGGEDEAMLKELAKDLGVVGRVVFTGKVERSVVTLYRRAADIFVAPSRSEGLGNAFISALASRLPLIATQVGGMADYVFDEKHNPDKKPTAWVIDPDAPDQIAAKVLEIIANPAKAKDISAYARTMVEEKYDWDMIAKDMRTKVFGAVLNNIDSQ</sequence>
<dbReference type="AlphaFoldDB" id="A0A1G2DZQ3"/>
<feature type="domain" description="Glycosyl transferase family 1" evidence="1">
    <location>
        <begin position="196"/>
        <end position="367"/>
    </location>
</feature>
<reference evidence="3 4" key="1">
    <citation type="journal article" date="2016" name="Nat. Commun.">
        <title>Thousands of microbial genomes shed light on interconnected biogeochemical processes in an aquifer system.</title>
        <authorList>
            <person name="Anantharaman K."/>
            <person name="Brown C.T."/>
            <person name="Hug L.A."/>
            <person name="Sharon I."/>
            <person name="Castelle C.J."/>
            <person name="Probst A.J."/>
            <person name="Thomas B.C."/>
            <person name="Singh A."/>
            <person name="Wilkins M.J."/>
            <person name="Karaoz U."/>
            <person name="Brodie E.L."/>
            <person name="Williams K.H."/>
            <person name="Hubbard S.S."/>
            <person name="Banfield J.F."/>
        </authorList>
    </citation>
    <scope>NUCLEOTIDE SEQUENCE [LARGE SCALE GENOMIC DNA]</scope>
</reference>
<name>A0A1G2DZQ3_9BACT</name>
<dbReference type="Pfam" id="PF00534">
    <property type="entry name" value="Glycos_transf_1"/>
    <property type="match status" value="1"/>
</dbReference>
<dbReference type="InterPro" id="IPR050194">
    <property type="entry name" value="Glycosyltransferase_grp1"/>
</dbReference>
<evidence type="ECO:0000313" key="3">
    <source>
        <dbReference type="EMBL" id="OGZ18551.1"/>
    </source>
</evidence>
<dbReference type="InterPro" id="IPR001296">
    <property type="entry name" value="Glyco_trans_1"/>
</dbReference>
<evidence type="ECO:0000259" key="2">
    <source>
        <dbReference type="Pfam" id="PF13439"/>
    </source>
</evidence>
<dbReference type="InterPro" id="IPR028098">
    <property type="entry name" value="Glyco_trans_4-like_N"/>
</dbReference>
<evidence type="ECO:0008006" key="5">
    <source>
        <dbReference type="Google" id="ProtNLM"/>
    </source>
</evidence>
<dbReference type="PANTHER" id="PTHR45947">
    <property type="entry name" value="SULFOQUINOVOSYL TRANSFERASE SQD2"/>
    <property type="match status" value="1"/>
</dbReference>
<dbReference type="Proteomes" id="UP000178106">
    <property type="component" value="Unassembled WGS sequence"/>
</dbReference>
<dbReference type="CDD" id="cd03801">
    <property type="entry name" value="GT4_PimA-like"/>
    <property type="match status" value="1"/>
</dbReference>
<dbReference type="EMBL" id="MHLU01000085">
    <property type="protein sequence ID" value="OGZ18551.1"/>
    <property type="molecule type" value="Genomic_DNA"/>
</dbReference>
<dbReference type="PANTHER" id="PTHR45947:SF3">
    <property type="entry name" value="SULFOQUINOVOSYL TRANSFERASE SQD2"/>
    <property type="match status" value="1"/>
</dbReference>
<dbReference type="Pfam" id="PF13439">
    <property type="entry name" value="Glyco_transf_4"/>
    <property type="match status" value="1"/>
</dbReference>
<comment type="caution">
    <text evidence="3">The sequence shown here is derived from an EMBL/GenBank/DDBJ whole genome shotgun (WGS) entry which is preliminary data.</text>
</comment>
<proteinExistence type="predicted"/>
<dbReference type="SUPFAM" id="SSF53756">
    <property type="entry name" value="UDP-Glycosyltransferase/glycogen phosphorylase"/>
    <property type="match status" value="1"/>
</dbReference>
<evidence type="ECO:0000259" key="1">
    <source>
        <dbReference type="Pfam" id="PF00534"/>
    </source>
</evidence>